<dbReference type="Pfam" id="PF03860">
    <property type="entry name" value="Csp"/>
    <property type="match status" value="1"/>
</dbReference>
<comment type="caution">
    <text evidence="2">The sequence shown here is derived from an EMBL/GenBank/DDBJ whole genome shotgun (WGS) entry which is preliminary data.</text>
</comment>
<feature type="compositionally biased region" description="Low complexity" evidence="1">
    <location>
        <begin position="13"/>
        <end position="25"/>
    </location>
</feature>
<feature type="compositionally biased region" description="Low complexity" evidence="1">
    <location>
        <begin position="166"/>
        <end position="190"/>
    </location>
</feature>
<dbReference type="Gene3D" id="1.20.1270.360">
    <property type="match status" value="1"/>
</dbReference>
<reference evidence="2 3" key="1">
    <citation type="journal article" date="2014" name="Int. J. Syst. Evol. Microbiol.">
        <title>Complete genome sequence of Corynebacterium casei LMG S-19264T (=DSM 44701T), isolated from a smear-ripened cheese.</title>
        <authorList>
            <consortium name="US DOE Joint Genome Institute (JGI-PGF)"/>
            <person name="Walter F."/>
            <person name="Albersmeier A."/>
            <person name="Kalinowski J."/>
            <person name="Ruckert C."/>
        </authorList>
    </citation>
    <scope>NUCLEOTIDE SEQUENCE [LARGE SCALE GENOMIC DNA]</scope>
    <source>
        <strain evidence="2 3">IBRC-M 10912</strain>
    </source>
</reference>
<evidence type="ECO:0000313" key="2">
    <source>
        <dbReference type="EMBL" id="MFC4249667.1"/>
    </source>
</evidence>
<name>A0ABD5P659_9EURY</name>
<dbReference type="AlphaFoldDB" id="A0ABD5P659"/>
<proteinExistence type="predicted"/>
<dbReference type="InterPro" id="IPR005560">
    <property type="entry name" value="Csp_YhjQ"/>
</dbReference>
<protein>
    <submittedName>
        <fullName evidence="2">Uncharacterized protein</fullName>
    </submittedName>
</protein>
<sequence length="190" mass="21072">MEREYGQQPTRRGSMGQSTQQYGQGQQMGGQQFGQRMAGRQPTAQFEDHLSNELRIALEDLNHVAHVAEWCARECATAGPQLADCARVCHDVSELAEINERFIARDSPFGPELADLFVRTAIEGLPELEQHEQQHPHITETISAIDRAIDSCETVLQTVGQETQPTGGQRTQGMQSMGGQQMQGSGQQFY</sequence>
<feature type="region of interest" description="Disordered" evidence="1">
    <location>
        <begin position="1"/>
        <end position="45"/>
    </location>
</feature>
<organism evidence="2 3">
    <name type="scientific">Natribaculum luteum</name>
    <dbReference type="NCBI Taxonomy" id="1586232"/>
    <lineage>
        <taxon>Archaea</taxon>
        <taxon>Methanobacteriati</taxon>
        <taxon>Methanobacteriota</taxon>
        <taxon>Stenosarchaea group</taxon>
        <taxon>Halobacteria</taxon>
        <taxon>Halobacteriales</taxon>
        <taxon>Natrialbaceae</taxon>
        <taxon>Natribaculum</taxon>
    </lineage>
</organism>
<dbReference type="EMBL" id="JBHSDJ010000133">
    <property type="protein sequence ID" value="MFC4249667.1"/>
    <property type="molecule type" value="Genomic_DNA"/>
</dbReference>
<evidence type="ECO:0000256" key="1">
    <source>
        <dbReference type="SAM" id="MobiDB-lite"/>
    </source>
</evidence>
<gene>
    <name evidence="2" type="ORF">ACFOZ7_22490</name>
</gene>
<feature type="region of interest" description="Disordered" evidence="1">
    <location>
        <begin position="160"/>
        <end position="190"/>
    </location>
</feature>
<evidence type="ECO:0000313" key="3">
    <source>
        <dbReference type="Proteomes" id="UP001595821"/>
    </source>
</evidence>
<dbReference type="Proteomes" id="UP001595821">
    <property type="component" value="Unassembled WGS sequence"/>
</dbReference>
<accession>A0ABD5P659</accession>